<evidence type="ECO:0000313" key="3">
    <source>
        <dbReference type="Proteomes" id="UP000243342"/>
    </source>
</evidence>
<name>A0A1J7BKI4_9ACTN</name>
<comment type="caution">
    <text evidence="2">The sequence shown here is derived from an EMBL/GenBank/DDBJ whole genome shotgun (WGS) entry which is preliminary data.</text>
</comment>
<dbReference type="EMBL" id="MLCF01000006">
    <property type="protein sequence ID" value="OIV39150.1"/>
    <property type="molecule type" value="Genomic_DNA"/>
</dbReference>
<organism evidence="2 3">
    <name type="scientific">Mangrovactinospora gilvigrisea</name>
    <dbReference type="NCBI Taxonomy" id="1428644"/>
    <lineage>
        <taxon>Bacteria</taxon>
        <taxon>Bacillati</taxon>
        <taxon>Actinomycetota</taxon>
        <taxon>Actinomycetes</taxon>
        <taxon>Kitasatosporales</taxon>
        <taxon>Streptomycetaceae</taxon>
        <taxon>Mangrovactinospora</taxon>
    </lineage>
</organism>
<keyword evidence="3" id="KW-1185">Reference proteome</keyword>
<dbReference type="Proteomes" id="UP000243342">
    <property type="component" value="Unassembled WGS sequence"/>
</dbReference>
<feature type="transmembrane region" description="Helical" evidence="1">
    <location>
        <begin position="181"/>
        <end position="207"/>
    </location>
</feature>
<accession>A0A1J7BKI4</accession>
<reference evidence="2 3" key="1">
    <citation type="submission" date="2016-10" db="EMBL/GenBank/DDBJ databases">
        <title>Genome sequence of Streptomyces gilvigriseus MUSC 26.</title>
        <authorList>
            <person name="Lee L.-H."/>
            <person name="Ser H.-L."/>
        </authorList>
    </citation>
    <scope>NUCLEOTIDE SEQUENCE [LARGE SCALE GENOMIC DNA]</scope>
    <source>
        <strain evidence="2 3">MUSC 26</strain>
    </source>
</reference>
<evidence type="ECO:0000256" key="1">
    <source>
        <dbReference type="SAM" id="Phobius"/>
    </source>
</evidence>
<keyword evidence="1" id="KW-0812">Transmembrane</keyword>
<sequence>MSEQPSPEPAFHALTVVLRDYLSYGQNGMEDLKETVHARRRPPVIEAFCNEIQQILSGQAAVPTALINQEFQRRAREEVSQDGEGSKAPDEDDVIQYTDQQAYEAIADLWEYLDLSAEGKVEHRTAAMRQAAVAKAKTNWIEGDPVATFKSWASWKHIGLAVAGVLICMISWTIYTHIGNGFLRALLLPITIVSFCCGAYGAVMLWLSRLRYVNPQALLPRSSRPKKGRR</sequence>
<keyword evidence="1" id="KW-1133">Transmembrane helix</keyword>
<dbReference type="RefSeq" id="WP_071654886.1">
    <property type="nucleotide sequence ID" value="NZ_MLCF01000006.1"/>
</dbReference>
<proteinExistence type="predicted"/>
<feature type="transmembrane region" description="Helical" evidence="1">
    <location>
        <begin position="158"/>
        <end position="175"/>
    </location>
</feature>
<dbReference type="AlphaFoldDB" id="A0A1J7BKI4"/>
<keyword evidence="1" id="KW-0472">Membrane</keyword>
<evidence type="ECO:0000313" key="2">
    <source>
        <dbReference type="EMBL" id="OIV39150.1"/>
    </source>
</evidence>
<gene>
    <name evidence="2" type="ORF">BIV57_02130</name>
</gene>
<protein>
    <submittedName>
        <fullName evidence="2">Uncharacterized protein</fullName>
    </submittedName>
</protein>
<dbReference type="OrthoDB" id="4163813at2"/>